<sequence length="212" mass="22876">MKTACRSKFIFILRVFTICLTGVALWIGEAYAVDDYDNRHLVISPYWQSDSTSYSFIAVSHPSLSEMASQIGLELNAIQSDLSPFSTAISLTVSAGETERVFIVRTGHSIINSTIIPSGHFIVGTTNYEYGNIIIRNIASHPFVQAGGVDGTPSDGRGYRDVTMLSFFGGIVFDGTTTGFAMEFIGDTHDSTTTYNVNCAGCYSQSASSGVN</sequence>
<gene>
    <name evidence="1" type="ORF">METZ01_LOCUS77481</name>
</gene>
<name>A0A381UB94_9ZZZZ</name>
<dbReference type="EMBL" id="UINC01005961">
    <property type="protein sequence ID" value="SVA24627.1"/>
    <property type="molecule type" value="Genomic_DNA"/>
</dbReference>
<evidence type="ECO:0000313" key="1">
    <source>
        <dbReference type="EMBL" id="SVA24627.1"/>
    </source>
</evidence>
<organism evidence="1">
    <name type="scientific">marine metagenome</name>
    <dbReference type="NCBI Taxonomy" id="408172"/>
    <lineage>
        <taxon>unclassified sequences</taxon>
        <taxon>metagenomes</taxon>
        <taxon>ecological metagenomes</taxon>
    </lineage>
</organism>
<protein>
    <submittedName>
        <fullName evidence="1">Uncharacterized protein</fullName>
    </submittedName>
</protein>
<proteinExistence type="predicted"/>
<dbReference type="AlphaFoldDB" id="A0A381UB94"/>
<accession>A0A381UB94</accession>
<reference evidence="1" key="1">
    <citation type="submission" date="2018-05" db="EMBL/GenBank/DDBJ databases">
        <authorList>
            <person name="Lanie J.A."/>
            <person name="Ng W.-L."/>
            <person name="Kazmierczak K.M."/>
            <person name="Andrzejewski T.M."/>
            <person name="Davidsen T.M."/>
            <person name="Wayne K.J."/>
            <person name="Tettelin H."/>
            <person name="Glass J.I."/>
            <person name="Rusch D."/>
            <person name="Podicherti R."/>
            <person name="Tsui H.-C.T."/>
            <person name="Winkler M.E."/>
        </authorList>
    </citation>
    <scope>NUCLEOTIDE SEQUENCE</scope>
</reference>